<feature type="transmembrane region" description="Helical" evidence="1">
    <location>
        <begin position="38"/>
        <end position="55"/>
    </location>
</feature>
<keyword evidence="1" id="KW-0812">Transmembrane</keyword>
<gene>
    <name evidence="3" type="ORF">CG702_23275</name>
    <name evidence="4" type="ORF">EAI46_13390</name>
    <name evidence="2" type="ORF">F9461_11240</name>
    <name evidence="5" type="ORF">FWK02_05565</name>
</gene>
<accession>A0A2H9EG98</accession>
<keyword evidence="1" id="KW-0472">Membrane</keyword>
<dbReference type="Proteomes" id="UP000281340">
    <property type="component" value="Unassembled WGS sequence"/>
</dbReference>
<evidence type="ECO:0000313" key="3">
    <source>
        <dbReference type="EMBL" id="OZP00864.1"/>
    </source>
</evidence>
<organism evidence="4 7">
    <name type="scientific">Escherichia coli</name>
    <dbReference type="NCBI Taxonomy" id="562"/>
    <lineage>
        <taxon>Bacteria</taxon>
        <taxon>Pseudomonadati</taxon>
        <taxon>Pseudomonadota</taxon>
        <taxon>Gammaproteobacteria</taxon>
        <taxon>Enterobacterales</taxon>
        <taxon>Enterobacteriaceae</taxon>
        <taxon>Escherichia</taxon>
    </lineage>
</organism>
<dbReference type="EMBL" id="NNAK01000083">
    <property type="protein sequence ID" value="OZP00864.1"/>
    <property type="molecule type" value="Genomic_DNA"/>
</dbReference>
<sequence length="56" mass="6312">MIIKPCPYCGKLINPESLVCSHCRIVNPFVKASRREKAKNVLVIALVAAFLIWMIL</sequence>
<dbReference type="Proteomes" id="UP000264870">
    <property type="component" value="Unassembled WGS sequence"/>
</dbReference>
<evidence type="ECO:0000313" key="5">
    <source>
        <dbReference type="EMBL" id="TXT02759.1"/>
    </source>
</evidence>
<reference evidence="3 6" key="1">
    <citation type="submission" date="2017-07" db="EMBL/GenBank/DDBJ databases">
        <authorList>
            <person name="Zhi S."/>
            <person name="Banting G."/>
            <person name="Neumann N."/>
        </authorList>
    </citation>
    <scope>NUCLEOTIDE SEQUENCE [LARGE SCALE GENOMIC DNA]</scope>
    <source>
        <strain evidence="3 6">WW41</strain>
    </source>
</reference>
<evidence type="ECO:0000313" key="6">
    <source>
        <dbReference type="Proteomes" id="UP000264870"/>
    </source>
</evidence>
<evidence type="ECO:0000313" key="9">
    <source>
        <dbReference type="Proteomes" id="UP000534496"/>
    </source>
</evidence>
<protein>
    <submittedName>
        <fullName evidence="4">DUF2116 family Zn-ribbon domain-containing protein</fullName>
    </submittedName>
</protein>
<dbReference type="EMBL" id="RDDM01000091">
    <property type="protein sequence ID" value="RLY57364.1"/>
    <property type="molecule type" value="Genomic_DNA"/>
</dbReference>
<dbReference type="Proteomes" id="UP000321461">
    <property type="component" value="Unassembled WGS sequence"/>
</dbReference>
<evidence type="ECO:0000313" key="8">
    <source>
        <dbReference type="Proteomes" id="UP000321461"/>
    </source>
</evidence>
<dbReference type="EMBL" id="AASVQO010000007">
    <property type="protein sequence ID" value="EFH3673788.1"/>
    <property type="molecule type" value="Genomic_DNA"/>
</dbReference>
<evidence type="ECO:0000313" key="2">
    <source>
        <dbReference type="EMBL" id="EFH3673788.1"/>
    </source>
</evidence>
<evidence type="ECO:0000256" key="1">
    <source>
        <dbReference type="SAM" id="Phobius"/>
    </source>
</evidence>
<dbReference type="Proteomes" id="UP000534496">
    <property type="component" value="Unassembled WGS sequence"/>
</dbReference>
<name>A0A2H9EG98_ECOLX</name>
<evidence type="ECO:0000313" key="4">
    <source>
        <dbReference type="EMBL" id="RLY57364.1"/>
    </source>
</evidence>
<comment type="caution">
    <text evidence="4">The sequence shown here is derived from an EMBL/GenBank/DDBJ whole genome shotgun (WGS) entry which is preliminary data.</text>
</comment>
<dbReference type="RefSeq" id="WP_077628410.1">
    <property type="nucleotide sequence ID" value="NZ_BFKY01000159.1"/>
</dbReference>
<evidence type="ECO:0000313" key="7">
    <source>
        <dbReference type="Proteomes" id="UP000281340"/>
    </source>
</evidence>
<reference evidence="5 8" key="3">
    <citation type="submission" date="2019-08" db="EMBL/GenBank/DDBJ databases">
        <title>Whole genome analysis of cultivated E. coli strains isolated from CD patients and healthy donors.</title>
        <authorList>
            <person name="Siniagina M.N."/>
            <person name="Markelova M.I."/>
            <person name="Laikov A.V."/>
            <person name="Boulygina E.A."/>
            <person name="Khusnutdinova D.R."/>
            <person name="Kharchenko A."/>
            <person name="Grigoryeva T.V."/>
        </authorList>
    </citation>
    <scope>NUCLEOTIDE SEQUENCE [LARGE SCALE GENOMIC DNA]</scope>
    <source>
        <strain evidence="5 8">3_77_5</strain>
    </source>
</reference>
<dbReference type="AlphaFoldDB" id="A0A2H9EG98"/>
<reference evidence="4 7" key="2">
    <citation type="submission" date="2018-10" db="EMBL/GenBank/DDBJ databases">
        <title>Comparison of Escherichia coli isolates recovered from retail chicken and from chicken fecal samples by antimicrobial susceptibility test and whole genome sequencing.</title>
        <authorList>
            <person name="Tang B."/>
            <person name="Ma Y."/>
            <person name="He X."/>
            <person name="Cao L."/>
            <person name="Xia X."/>
            <person name="Yang H."/>
        </authorList>
    </citation>
    <scope>NUCLEOTIDE SEQUENCE [LARGE SCALE GENOMIC DNA]</scope>
    <source>
        <strain evidence="4 7">CMJH98b</strain>
    </source>
</reference>
<proteinExistence type="predicted"/>
<dbReference type="EMBL" id="VSBS01000117">
    <property type="protein sequence ID" value="TXT02759.1"/>
    <property type="molecule type" value="Genomic_DNA"/>
</dbReference>
<keyword evidence="1" id="KW-1133">Transmembrane helix</keyword>
<reference evidence="2 9" key="4">
    <citation type="submission" date="2019-12" db="EMBL/GenBank/DDBJ databases">
        <authorList>
            <consortium name="NARMS: The National Antimicrobial Resistance Monitoring System"/>
        </authorList>
    </citation>
    <scope>NUCLEOTIDE SEQUENCE [LARGE SCALE GENOMIC DNA]</scope>
    <source>
        <strain evidence="2 9">CVM N19EC0189</strain>
    </source>
</reference>